<reference evidence="7" key="1">
    <citation type="journal article" date="2019" name="Int. J. Syst. Evol. Microbiol.">
        <title>The Global Catalogue of Microorganisms (GCM) 10K type strain sequencing project: providing services to taxonomists for standard genome sequencing and annotation.</title>
        <authorList>
            <consortium name="The Broad Institute Genomics Platform"/>
            <consortium name="The Broad Institute Genome Sequencing Center for Infectious Disease"/>
            <person name="Wu L."/>
            <person name="Ma J."/>
        </authorList>
    </citation>
    <scope>NUCLEOTIDE SEQUENCE [LARGE SCALE GENOMIC DNA]</scope>
    <source>
        <strain evidence="7">JCM 12389</strain>
    </source>
</reference>
<dbReference type="Pfam" id="PF00005">
    <property type="entry name" value="ABC_tran"/>
    <property type="match status" value="1"/>
</dbReference>
<comment type="caution">
    <text evidence="6">The sequence shown here is derived from an EMBL/GenBank/DDBJ whole genome shotgun (WGS) entry which is preliminary data.</text>
</comment>
<evidence type="ECO:0000313" key="7">
    <source>
        <dbReference type="Proteomes" id="UP001500880"/>
    </source>
</evidence>
<dbReference type="InterPro" id="IPR027417">
    <property type="entry name" value="P-loop_NTPase"/>
</dbReference>
<dbReference type="RefSeq" id="WP_343839957.1">
    <property type="nucleotide sequence ID" value="NZ_BAAADO010000003.1"/>
</dbReference>
<comment type="similarity">
    <text evidence="1">Belongs to the ABC transporter superfamily.</text>
</comment>
<dbReference type="SMART" id="SM00382">
    <property type="entry name" value="AAA"/>
    <property type="match status" value="1"/>
</dbReference>
<dbReference type="PROSITE" id="PS50893">
    <property type="entry name" value="ABC_TRANSPORTER_2"/>
    <property type="match status" value="1"/>
</dbReference>
<dbReference type="InterPro" id="IPR003439">
    <property type="entry name" value="ABC_transporter-like_ATP-bd"/>
</dbReference>
<dbReference type="CDD" id="cd03230">
    <property type="entry name" value="ABC_DR_subfamily_A"/>
    <property type="match status" value="1"/>
</dbReference>
<keyword evidence="2" id="KW-0813">Transport</keyword>
<organism evidence="6 7">
    <name type="scientific">Salinibacillus aidingensis</name>
    <dbReference type="NCBI Taxonomy" id="237684"/>
    <lineage>
        <taxon>Bacteria</taxon>
        <taxon>Bacillati</taxon>
        <taxon>Bacillota</taxon>
        <taxon>Bacilli</taxon>
        <taxon>Bacillales</taxon>
        <taxon>Bacillaceae</taxon>
        <taxon>Salinibacillus</taxon>
    </lineage>
</organism>
<evidence type="ECO:0000259" key="5">
    <source>
        <dbReference type="PROSITE" id="PS50893"/>
    </source>
</evidence>
<dbReference type="SUPFAM" id="SSF52540">
    <property type="entry name" value="P-loop containing nucleoside triphosphate hydrolases"/>
    <property type="match status" value="1"/>
</dbReference>
<accession>A0ABP3L4X0</accession>
<keyword evidence="4" id="KW-0067">ATP-binding</keyword>
<dbReference type="Proteomes" id="UP001500880">
    <property type="component" value="Unassembled WGS sequence"/>
</dbReference>
<dbReference type="InterPro" id="IPR050763">
    <property type="entry name" value="ABC_transporter_ATP-binding"/>
</dbReference>
<keyword evidence="3" id="KW-0547">Nucleotide-binding</keyword>
<name>A0ABP3L4X0_9BACI</name>
<evidence type="ECO:0000256" key="1">
    <source>
        <dbReference type="ARBA" id="ARBA00005417"/>
    </source>
</evidence>
<evidence type="ECO:0000256" key="3">
    <source>
        <dbReference type="ARBA" id="ARBA00022741"/>
    </source>
</evidence>
<evidence type="ECO:0000313" key="6">
    <source>
        <dbReference type="EMBL" id="GAA0492296.1"/>
    </source>
</evidence>
<dbReference type="Gene3D" id="3.40.50.300">
    <property type="entry name" value="P-loop containing nucleotide triphosphate hydrolases"/>
    <property type="match status" value="1"/>
</dbReference>
<dbReference type="EMBL" id="BAAADO010000003">
    <property type="protein sequence ID" value="GAA0492296.1"/>
    <property type="molecule type" value="Genomic_DNA"/>
</dbReference>
<proteinExistence type="inferred from homology"/>
<dbReference type="PANTHER" id="PTHR42711">
    <property type="entry name" value="ABC TRANSPORTER ATP-BINDING PROTEIN"/>
    <property type="match status" value="1"/>
</dbReference>
<sequence>MHALEVKDLSRSFRKFKIGPLNLTVEQGSITGLVGANGSGKTTFFRLLMKVLKKDSGQGKVFGKDWSKNEDEWKKQVGYAGELLSGYHFLTIRKLAKLISRWYPAWDHEQFEQLSRRYDIDLDEKYEKCSKGTKKKIDFILSLCHHPSLLLLDEPTAGVDIVSRRKMKEDILTFMEHEEKSVILATHTIDEVHQLCDEIKVLESGKIVHSFNKDDIYESWARIWVSELSDNLKHHPNVLKLETSPPQIVTNHRASIEAVLQTENLTVYQIHRLSLEEVLEYLIDYKKNAL</sequence>
<gene>
    <name evidence="6" type="ORF">GCM10008986_18240</name>
</gene>
<dbReference type="PANTHER" id="PTHR42711:SF5">
    <property type="entry name" value="ABC TRANSPORTER ATP-BINDING PROTEIN NATA"/>
    <property type="match status" value="1"/>
</dbReference>
<evidence type="ECO:0000256" key="2">
    <source>
        <dbReference type="ARBA" id="ARBA00022448"/>
    </source>
</evidence>
<protein>
    <recommendedName>
        <fullName evidence="5">ABC transporter domain-containing protein</fullName>
    </recommendedName>
</protein>
<keyword evidence="7" id="KW-1185">Reference proteome</keyword>
<feature type="domain" description="ABC transporter" evidence="5">
    <location>
        <begin position="4"/>
        <end position="229"/>
    </location>
</feature>
<dbReference type="InterPro" id="IPR003593">
    <property type="entry name" value="AAA+_ATPase"/>
</dbReference>
<evidence type="ECO:0000256" key="4">
    <source>
        <dbReference type="ARBA" id="ARBA00022840"/>
    </source>
</evidence>